<reference evidence="14 15" key="1">
    <citation type="submission" date="2024-08" db="EMBL/GenBank/DDBJ databases">
        <title>The draft genome of Apodemus speciosus.</title>
        <authorList>
            <person name="Nabeshima K."/>
            <person name="Suzuki S."/>
            <person name="Onuma M."/>
        </authorList>
    </citation>
    <scope>NUCLEOTIDE SEQUENCE [LARGE SCALE GENOMIC DNA]</scope>
    <source>
        <strain evidence="14">IB14-021</strain>
    </source>
</reference>
<name>A0ABQ0FT18_APOSI</name>
<dbReference type="Pfam" id="PF00067">
    <property type="entry name" value="p450"/>
    <property type="match status" value="1"/>
</dbReference>
<keyword evidence="8" id="KW-0256">Endoplasmic reticulum</keyword>
<keyword evidence="10" id="KW-0560">Oxidoreductase</keyword>
<gene>
    <name evidence="14" type="ORF">APTSU1_001763200</name>
</gene>
<accession>A0ABQ0FT18</accession>
<evidence type="ECO:0000256" key="11">
    <source>
        <dbReference type="ARBA" id="ARBA00023004"/>
    </source>
</evidence>
<evidence type="ECO:0000256" key="10">
    <source>
        <dbReference type="ARBA" id="ARBA00023002"/>
    </source>
</evidence>
<comment type="caution">
    <text evidence="14">The sequence shown here is derived from an EMBL/GenBank/DDBJ whole genome shotgun (WGS) entry which is preliminary data.</text>
</comment>
<dbReference type="InterPro" id="IPR001128">
    <property type="entry name" value="Cyt_P450"/>
</dbReference>
<dbReference type="Proteomes" id="UP001623349">
    <property type="component" value="Unassembled WGS sequence"/>
</dbReference>
<dbReference type="PRINTS" id="PR00463">
    <property type="entry name" value="EP450I"/>
</dbReference>
<keyword evidence="9" id="KW-0492">Microsome</keyword>
<proteinExistence type="inferred from homology"/>
<keyword evidence="15" id="KW-1185">Reference proteome</keyword>
<dbReference type="EC" id="1.14.14.1" evidence="5"/>
<dbReference type="SUPFAM" id="SSF48264">
    <property type="entry name" value="Cytochrome P450"/>
    <property type="match status" value="1"/>
</dbReference>
<evidence type="ECO:0000256" key="6">
    <source>
        <dbReference type="ARBA" id="ARBA00022617"/>
    </source>
</evidence>
<dbReference type="EMBL" id="BAAFST010000019">
    <property type="protein sequence ID" value="GAB1302393.1"/>
    <property type="molecule type" value="Genomic_DNA"/>
</dbReference>
<evidence type="ECO:0000313" key="15">
    <source>
        <dbReference type="Proteomes" id="UP001623349"/>
    </source>
</evidence>
<evidence type="ECO:0000256" key="13">
    <source>
        <dbReference type="ARBA" id="ARBA00023136"/>
    </source>
</evidence>
<keyword evidence="7" id="KW-0479">Metal-binding</keyword>
<evidence type="ECO:0000256" key="4">
    <source>
        <dbReference type="ARBA" id="ARBA00010617"/>
    </source>
</evidence>
<evidence type="ECO:0000256" key="2">
    <source>
        <dbReference type="ARBA" id="ARBA00004524"/>
    </source>
</evidence>
<dbReference type="InterPro" id="IPR036396">
    <property type="entry name" value="Cyt_P450_sf"/>
</dbReference>
<evidence type="ECO:0000256" key="8">
    <source>
        <dbReference type="ARBA" id="ARBA00022824"/>
    </source>
</evidence>
<sequence>MGTTILISLTSVLHDSKEFPNPEIFDPGHFLDEGGNFKKSDYFMPFSAG</sequence>
<keyword evidence="11" id="KW-0408">Iron</keyword>
<evidence type="ECO:0000256" key="12">
    <source>
        <dbReference type="ARBA" id="ARBA00023033"/>
    </source>
</evidence>
<keyword evidence="6" id="KW-0349">Heme</keyword>
<evidence type="ECO:0000256" key="7">
    <source>
        <dbReference type="ARBA" id="ARBA00022723"/>
    </source>
</evidence>
<dbReference type="InterPro" id="IPR002401">
    <property type="entry name" value="Cyt_P450_E_grp-I"/>
</dbReference>
<organism evidence="14 15">
    <name type="scientific">Apodemus speciosus</name>
    <name type="common">Large Japanese field mouse</name>
    <dbReference type="NCBI Taxonomy" id="105296"/>
    <lineage>
        <taxon>Eukaryota</taxon>
        <taxon>Metazoa</taxon>
        <taxon>Chordata</taxon>
        <taxon>Craniata</taxon>
        <taxon>Vertebrata</taxon>
        <taxon>Euteleostomi</taxon>
        <taxon>Mammalia</taxon>
        <taxon>Eutheria</taxon>
        <taxon>Euarchontoglires</taxon>
        <taxon>Glires</taxon>
        <taxon>Rodentia</taxon>
        <taxon>Myomorpha</taxon>
        <taxon>Muroidea</taxon>
        <taxon>Muridae</taxon>
        <taxon>Murinae</taxon>
        <taxon>Apodemus</taxon>
    </lineage>
</organism>
<evidence type="ECO:0000313" key="14">
    <source>
        <dbReference type="EMBL" id="GAB1302393.1"/>
    </source>
</evidence>
<dbReference type="InterPro" id="IPR050182">
    <property type="entry name" value="Cytochrome_P450_fam2"/>
</dbReference>
<evidence type="ECO:0000256" key="3">
    <source>
        <dbReference type="ARBA" id="ARBA00004586"/>
    </source>
</evidence>
<evidence type="ECO:0000256" key="5">
    <source>
        <dbReference type="ARBA" id="ARBA00012109"/>
    </source>
</evidence>
<evidence type="ECO:0000256" key="1">
    <source>
        <dbReference type="ARBA" id="ARBA00001971"/>
    </source>
</evidence>
<comment type="cofactor">
    <cofactor evidence="1">
        <name>heme</name>
        <dbReference type="ChEBI" id="CHEBI:30413"/>
    </cofactor>
</comment>
<dbReference type="Gene3D" id="1.10.630.10">
    <property type="entry name" value="Cytochrome P450"/>
    <property type="match status" value="1"/>
</dbReference>
<comment type="subcellular location">
    <subcellularLocation>
        <location evidence="3">Endoplasmic reticulum membrane</location>
    </subcellularLocation>
    <subcellularLocation>
        <location evidence="2">Microsome membrane</location>
    </subcellularLocation>
</comment>
<evidence type="ECO:0000256" key="9">
    <source>
        <dbReference type="ARBA" id="ARBA00022848"/>
    </source>
</evidence>
<dbReference type="PANTHER" id="PTHR24300:SF400">
    <property type="entry name" value="CYTOCHROME P450 2C9"/>
    <property type="match status" value="1"/>
</dbReference>
<comment type="similarity">
    <text evidence="4">Belongs to the cytochrome P450 family.</text>
</comment>
<dbReference type="PANTHER" id="PTHR24300">
    <property type="entry name" value="CYTOCHROME P450 508A4-RELATED"/>
    <property type="match status" value="1"/>
</dbReference>
<keyword evidence="12" id="KW-0503">Monooxygenase</keyword>
<protein>
    <recommendedName>
        <fullName evidence="5">unspecific monooxygenase</fullName>
        <ecNumber evidence="5">1.14.14.1</ecNumber>
    </recommendedName>
</protein>
<keyword evidence="13" id="KW-0472">Membrane</keyword>